<comment type="function">
    <text evidence="4">Involved in DNA repair and RecF pathway recombination.</text>
</comment>
<evidence type="ECO:0000256" key="3">
    <source>
        <dbReference type="ARBA" id="ARBA00023204"/>
    </source>
</evidence>
<dbReference type="GO" id="GO:0043590">
    <property type="term" value="C:bacterial nucleoid"/>
    <property type="evidence" value="ECO:0007669"/>
    <property type="project" value="TreeGrafter"/>
</dbReference>
<name>U2QNL5_9BACT</name>
<keyword evidence="7" id="KW-1185">Reference proteome</keyword>
<dbReference type="SUPFAM" id="SSF50249">
    <property type="entry name" value="Nucleic acid-binding proteins"/>
    <property type="match status" value="1"/>
</dbReference>
<dbReference type="AlphaFoldDB" id="U2QNL5"/>
<dbReference type="PANTHER" id="PTHR33991">
    <property type="entry name" value="DNA REPAIR PROTEIN RECO"/>
    <property type="match status" value="1"/>
</dbReference>
<evidence type="ECO:0000256" key="2">
    <source>
        <dbReference type="ARBA" id="ARBA00023172"/>
    </source>
</evidence>
<evidence type="ECO:0000256" key="1">
    <source>
        <dbReference type="ARBA" id="ARBA00022763"/>
    </source>
</evidence>
<dbReference type="InterPro" id="IPR012340">
    <property type="entry name" value="NA-bd_OB-fold"/>
</dbReference>
<comment type="caution">
    <text evidence="6">The sequence shown here is derived from an EMBL/GenBank/DDBJ whole genome shotgun (WGS) entry which is preliminary data.</text>
</comment>
<keyword evidence="3 4" id="KW-0234">DNA repair</keyword>
<dbReference type="Pfam" id="PF11967">
    <property type="entry name" value="RecO_N"/>
    <property type="match status" value="1"/>
</dbReference>
<comment type="similarity">
    <text evidence="4">Belongs to the RecO family.</text>
</comment>
<dbReference type="InterPro" id="IPR003717">
    <property type="entry name" value="RecO"/>
</dbReference>
<sequence length="241" mass="28493">MMTKTRAIVIGNVKYGDRKMIVDLFTEVKGRLSFITTISSSPSSRHKRLYFQPLTLLNIEFDDRPNQNLLRMRDFQVERPYATMQLEMEKVAVCMFLAEFLNHATRGEQDNRPLFDYILRSLLWLDACPDRYANFHLVFMLRFSMFVGFFPNLEDYADGDFFDLREGSFEAAAPLHGDYLGPEEAARLQQVMRMSYENMHLFRMSHAYRNWFTEMILKYYQLHIPGFPQLKSLEVLKSLFA</sequence>
<dbReference type="SUPFAM" id="SSF57863">
    <property type="entry name" value="ArfGap/RecO-like zinc finger"/>
    <property type="match status" value="1"/>
</dbReference>
<dbReference type="PATRIC" id="fig|1115809.3.peg.194"/>
<dbReference type="HAMAP" id="MF_00201">
    <property type="entry name" value="RecO"/>
    <property type="match status" value="1"/>
</dbReference>
<dbReference type="Proteomes" id="UP000016648">
    <property type="component" value="Unassembled WGS sequence"/>
</dbReference>
<dbReference type="InterPro" id="IPR037278">
    <property type="entry name" value="ARFGAP/RecO"/>
</dbReference>
<proteinExistence type="inferred from homology"/>
<dbReference type="Gene3D" id="2.40.50.140">
    <property type="entry name" value="Nucleic acid-binding proteins"/>
    <property type="match status" value="1"/>
</dbReference>
<evidence type="ECO:0000259" key="5">
    <source>
        <dbReference type="Pfam" id="PF11967"/>
    </source>
</evidence>
<dbReference type="InterPro" id="IPR022572">
    <property type="entry name" value="DNA_rep/recomb_RecO_N"/>
</dbReference>
<evidence type="ECO:0000313" key="7">
    <source>
        <dbReference type="Proteomes" id="UP000016648"/>
    </source>
</evidence>
<keyword evidence="1 4" id="KW-0227">DNA damage</keyword>
<accession>U2QNL5</accession>
<dbReference type="PANTHER" id="PTHR33991:SF1">
    <property type="entry name" value="DNA REPAIR PROTEIN RECO"/>
    <property type="match status" value="1"/>
</dbReference>
<feature type="domain" description="DNA replication/recombination mediator RecO N-terminal" evidence="5">
    <location>
        <begin position="1"/>
        <end position="79"/>
    </location>
</feature>
<protein>
    <recommendedName>
        <fullName evidence="4">DNA repair protein RecO</fullName>
    </recommendedName>
    <alternativeName>
        <fullName evidence="4">Recombination protein O</fullName>
    </alternativeName>
</protein>
<organism evidence="6 7">
    <name type="scientific">Segatella baroniae F0067</name>
    <dbReference type="NCBI Taxonomy" id="1115809"/>
    <lineage>
        <taxon>Bacteria</taxon>
        <taxon>Pseudomonadati</taxon>
        <taxon>Bacteroidota</taxon>
        <taxon>Bacteroidia</taxon>
        <taxon>Bacteroidales</taxon>
        <taxon>Prevotellaceae</taxon>
        <taxon>Segatella</taxon>
    </lineage>
</organism>
<dbReference type="Pfam" id="PF02565">
    <property type="entry name" value="RecO_C"/>
    <property type="match status" value="1"/>
</dbReference>
<dbReference type="GO" id="GO:0006302">
    <property type="term" value="P:double-strand break repair"/>
    <property type="evidence" value="ECO:0007669"/>
    <property type="project" value="TreeGrafter"/>
</dbReference>
<dbReference type="EMBL" id="AWEY01000006">
    <property type="protein sequence ID" value="ERK40377.1"/>
    <property type="molecule type" value="Genomic_DNA"/>
</dbReference>
<evidence type="ECO:0000256" key="4">
    <source>
        <dbReference type="HAMAP-Rule" id="MF_00201"/>
    </source>
</evidence>
<gene>
    <name evidence="4 6" type="primary">recO</name>
    <name evidence="6" type="ORF">HMPREF9135_2171</name>
</gene>
<dbReference type="NCBIfam" id="TIGR00613">
    <property type="entry name" value="reco"/>
    <property type="match status" value="1"/>
</dbReference>
<keyword evidence="2 4" id="KW-0233">DNA recombination</keyword>
<dbReference type="GO" id="GO:0006310">
    <property type="term" value="P:DNA recombination"/>
    <property type="evidence" value="ECO:0007669"/>
    <property type="project" value="UniProtKB-UniRule"/>
</dbReference>
<reference evidence="6 7" key="1">
    <citation type="submission" date="2013-08" db="EMBL/GenBank/DDBJ databases">
        <authorList>
            <person name="Durkin A.S."/>
            <person name="Haft D.R."/>
            <person name="McCorrison J."/>
            <person name="Torralba M."/>
            <person name="Gillis M."/>
            <person name="Haft D.H."/>
            <person name="Methe B."/>
            <person name="Sutton G."/>
            <person name="Nelson K.E."/>
        </authorList>
    </citation>
    <scope>NUCLEOTIDE SEQUENCE [LARGE SCALE GENOMIC DNA]</scope>
    <source>
        <strain evidence="6 7">F0067</strain>
    </source>
</reference>
<evidence type="ECO:0000313" key="6">
    <source>
        <dbReference type="EMBL" id="ERK40377.1"/>
    </source>
</evidence>
<dbReference type="RefSeq" id="WP_021588606.1">
    <property type="nucleotide sequence ID" value="NZ_AWEY01000006.1"/>
</dbReference>